<reference evidence="2 3" key="1">
    <citation type="journal article" date="2015" name="Genome Announc.">
        <title>The 474-Kilobase-Pair Complete Genome Sequence of CeV-01B, a Virus Infecting Haptolina (Chrysochromulina) ericina (Prymnesiophyceae).</title>
        <authorList>
            <person name="Gallot-Lavallee L."/>
            <person name="Pagarete A."/>
            <person name="Legendre M."/>
            <person name="Santini S."/>
            <person name="Sandaa R.A."/>
            <person name="Himmelbauer H."/>
            <person name="Ogata H."/>
            <person name="Bratbak G."/>
            <person name="Claverie J.M."/>
        </authorList>
    </citation>
    <scope>NUCLEOTIDE SEQUENCE [LARGE SCALE GENOMIC DNA]</scope>
    <source>
        <strain evidence="2">CeV-01B</strain>
    </source>
</reference>
<dbReference type="KEGG" id="vg:26048869"/>
<dbReference type="SUPFAM" id="SSF53448">
    <property type="entry name" value="Nucleotide-diphospho-sugar transferases"/>
    <property type="match status" value="3"/>
</dbReference>
<dbReference type="InterPro" id="IPR001173">
    <property type="entry name" value="Glyco_trans_2-like"/>
</dbReference>
<protein>
    <submittedName>
        <fullName evidence="2">Multiple glycosyltransferase domain containing protein</fullName>
    </submittedName>
</protein>
<sequence>MKSNRNFGNMASNFLDSHNKIVNQTKYALISKSISLNDMSTKFYGKKTTKSSLGNMNRHMDIQLTFDNLPEETIVRKPIIKNLVVPSNNLINIKSYENPNLNNNATDFTKLNLSKIYIIVNNHVLNEGYIYKTFFESNNIISEVVNLNGEIISDSIYRDVLDNNDKILLLFGVTTISNPRILYNLKHKCLIYQIEQKNILSASDLYVLKDFLKEMPNIIEFSHNNNFHSKNIDLKLPLIQSQTNNTQKDIDILFYGSLSTRRKNILKQLYQFKKYKIKYVYDTYGNELLNLINRSKIVLNLHTQNDSFFEIFRINLALSYNTHIISENPIHKNEKYLYDLYKKLVFFIPQLDPYNNNNYNNLSKLIDKLLITNSINLGDKTDKINIINNISQKVLFENLNIMDSTINNLRKSNLDETLFHKYYLKLETTDNQIKYNIIKTNISDYFIERKYYAHLHCYDISKFNEIYEEYFDIICRYFSVIVTYSIGNNTIDNNSDLVILQIPNKGMDIGGKFCAVKYLNDNNITYEYILFLHSKSNPETRRKYFKPLIDKLDDEFIKNINENDGYFPGIQWEIVGDKLKMISGNLEFADSNLPERNLLYRNRLLKYLGANNNTNNFIEGNCYILSKRIINKLYTDPLLYNILNTETSFDYNWICKSYNIHGSIYEVYKQFKERKLAPRNERSYDGYLEHVFERVVLNFCDNYKILKIHNNNKINILIRNTYRPSYFKKCIDSILNQDYKNYKVIMCYDDDYCLEYLEKYKNNPKIEIFKTTEVDKSHQAFYNLYCNQLLDKVENGWIIFLDDDDIIANDKYVFQNINNNLDNENNMLFWKVKMANKLIYPENINKIEKFKVSSQGFCFNSKFKYLAKWDGERCGDYRFITKLLENKNDFKRIFIDKILTGIQHTNIMGLLGKKEIPQLITEFGELIKYFNIKTIYTSKSLAHFNDRVCNKFNLTNNIKNVNSLIFFGLYTPEDIKLLLSLKINNICLIFGGSDVENVKLIFPIISRINIISISNDIYNRLNKLNINSTFVEFNLVDKNLFYPRELIDNYIYIYDGYYKNNPANEKIYGKKYYDEVVKRLPNEKFIFSSQLTAKYEEMPNIYAQCKIGLRLTENDGNANTVQEFEAMNIPIIHNQSEYGLKWKTVEDIVRYINIYINQNSLLNIKKSNILINTHSNLNLIAGDSIMIINYMNLLMKNDNKITLLTKYDVSKTFTRNLESDNYIVIIKKNNSEIVKELDIEANNNDIIFIRNHEILDSLKEKPYLNKTILYGLDIHLNSVKNLDNKYHSIITQSDKLKQLYIENNIPENKIHIVEPFAYKYDFRLPERNDNEIRLIYCGTLRDEENILEIIEEFQKIHLERPEVVLKIIYGKINGNQKFSLKVNKYIKEGVNGITFKHNLSHRDACYEIATSDIGICWRKNGWGDNGEVSTKKKEYEMYGLKILNNLFLNNIITTNNNVSIICCTNRPSFYYNILESVKNLTNDKCNIELLLCLNNDTLNIKHYKKFFDDNKIKNTIIEYDKTLGECLNKLIYLSNYNIILKIDDDDIYLPGLIDTIIPFFKTNSVISTSKKYVYCPETKQFYIRTNNIGYGSLLSFNKNKVTKFENLSFGEDTIFLKENKTKLIDLSKFHIHIRHEKIEYHSDKDINYFKNMKNVELDKNFEDFIYKYIDNYGLFDININIKNNIINKKNYNTYNPTINIKKLDIIGIFDEFLYNSYKSIFNIKLIYPNEIIDKKYSLFFCESCWNGNNGSWKCKINSKSLREEVNNILKQCKNLEIPTIFFNKEDPVNFDSYIETAKHFDIIITTDINCVEKYKTLTNSKIFVMPFTIDPLLINNIGRCNDNDESFFAGSYTYNLSEKRKKNSNLLLDKLKTKENMLLFDRSLNAETRKNFYQNKYTLNMFHPKYNKYIYEAISHEELLNIHKIKNWCGNLNTVKNSPTMFARRVLEASIMKNSLVTDYSEGVYENFKNSIYKLEDDLYYNSNEDILLNQIKKQNGWRNVIEKYNSYTHFSEIFKKINIKNFENPFSQKEKISVICSTNRINNYSIILENYNRQNYNNKELIIVFNLDMNYNIQNIINNNKNSNIIIKQIDEKETLGYCLNEAIKLSNGNIISKFDDDYYGENYLIDMNYSMIISNADLVGKCAHMVYALETQELWIKFYNINYENYTNQKDIWNFLCGGSLFFKKNVYEKCKFKQINSGEDSEFIEEVKNNNFTIYASDFFNYCYIRDNSESHTYKIDLKTFLGSKSIMINKYDKIPVNLINV</sequence>
<dbReference type="PANTHER" id="PTHR22916:SF3">
    <property type="entry name" value="UDP-GLCNAC:BETAGAL BETA-1,3-N-ACETYLGLUCOSAMINYLTRANSFERASE-LIKE PROTEIN 1"/>
    <property type="match status" value="1"/>
</dbReference>
<evidence type="ECO:0000313" key="3">
    <source>
        <dbReference type="Proteomes" id="UP000203826"/>
    </source>
</evidence>
<dbReference type="GO" id="GO:0016758">
    <property type="term" value="F:hexosyltransferase activity"/>
    <property type="evidence" value="ECO:0007669"/>
    <property type="project" value="UniProtKB-ARBA"/>
</dbReference>
<feature type="domain" description="Glycosyltransferase 2-like" evidence="1">
    <location>
        <begin position="1460"/>
        <end position="1605"/>
    </location>
</feature>
<dbReference type="InterPro" id="IPR029044">
    <property type="entry name" value="Nucleotide-diphossugar_trans"/>
</dbReference>
<evidence type="ECO:0000259" key="1">
    <source>
        <dbReference type="Pfam" id="PF00535"/>
    </source>
</evidence>
<feature type="domain" description="Glycosyltransferase 2-like" evidence="1">
    <location>
        <begin position="724"/>
        <end position="810"/>
    </location>
</feature>
<dbReference type="Pfam" id="PF00535">
    <property type="entry name" value="Glycos_transf_2"/>
    <property type="match status" value="2"/>
</dbReference>
<name>A0A0N9QZQ5_9VIRU</name>
<keyword evidence="3" id="KW-1185">Reference proteome</keyword>
<dbReference type="Gene3D" id="3.90.550.10">
    <property type="entry name" value="Spore Coat Polysaccharide Biosynthesis Protein SpsA, Chain A"/>
    <property type="match status" value="3"/>
</dbReference>
<dbReference type="CDD" id="cd00761">
    <property type="entry name" value="Glyco_tranf_GTA_type"/>
    <property type="match status" value="1"/>
</dbReference>
<accession>A0A0N9QZQ5</accession>
<dbReference type="Proteomes" id="UP000203826">
    <property type="component" value="Segment"/>
</dbReference>
<gene>
    <name evidence="2" type="ORF">ceV_002</name>
</gene>
<organism evidence="2 3">
    <name type="scientific">Chrysochromulina ericina virus CeV-01B</name>
    <dbReference type="NCBI Taxonomy" id="3070830"/>
    <lineage>
        <taxon>Viruses</taxon>
        <taxon>Varidnaviria</taxon>
        <taxon>Bamfordvirae</taxon>
        <taxon>Nucleocytoviricota</taxon>
        <taxon>Megaviricetes</taxon>
        <taxon>Imitervirales</taxon>
        <taxon>Mesomimiviridae</taxon>
        <taxon>Tethysvirus</taxon>
        <taxon>Tethysvirus raunefjordenense</taxon>
    </lineage>
</organism>
<dbReference type="SUPFAM" id="SSF53756">
    <property type="entry name" value="UDP-Glycosyltransferase/glycogen phosphorylase"/>
    <property type="match status" value="1"/>
</dbReference>
<evidence type="ECO:0000313" key="2">
    <source>
        <dbReference type="EMBL" id="ALH22908.1"/>
    </source>
</evidence>
<dbReference type="PANTHER" id="PTHR22916">
    <property type="entry name" value="GLYCOSYLTRANSFERASE"/>
    <property type="match status" value="1"/>
</dbReference>
<proteinExistence type="predicted"/>
<dbReference type="EMBL" id="KT820662">
    <property type="protein sequence ID" value="ALH22908.1"/>
    <property type="molecule type" value="Genomic_DNA"/>
</dbReference>